<protein>
    <submittedName>
        <fullName evidence="3">MBD domain-containing protein</fullName>
    </submittedName>
</protein>
<name>A0A1I8F5I1_9PLAT</name>
<evidence type="ECO:0000313" key="3">
    <source>
        <dbReference type="WBParaSite" id="maker-unitig_21247-snap-gene-0.1-mRNA-1"/>
    </source>
</evidence>
<dbReference type="AlphaFoldDB" id="A0A1I8F5I1"/>
<keyword evidence="2" id="KW-1185">Reference proteome</keyword>
<proteinExistence type="predicted"/>
<accession>A0A1I8F5I1</accession>
<evidence type="ECO:0000256" key="1">
    <source>
        <dbReference type="SAM" id="MobiDB-lite"/>
    </source>
</evidence>
<dbReference type="WBParaSite" id="maker-unitig_21247-snap-gene-0.1-mRNA-1">
    <property type="protein sequence ID" value="maker-unitig_21247-snap-gene-0.1-mRNA-1"/>
    <property type="gene ID" value="maker-unitig_21247-snap-gene-0.1"/>
</dbReference>
<organism evidence="2 3">
    <name type="scientific">Macrostomum lignano</name>
    <dbReference type="NCBI Taxonomy" id="282301"/>
    <lineage>
        <taxon>Eukaryota</taxon>
        <taxon>Metazoa</taxon>
        <taxon>Spiralia</taxon>
        <taxon>Lophotrochozoa</taxon>
        <taxon>Platyhelminthes</taxon>
        <taxon>Rhabditophora</taxon>
        <taxon>Macrostomorpha</taxon>
        <taxon>Macrostomida</taxon>
        <taxon>Macrostomidae</taxon>
        <taxon>Macrostomum</taxon>
    </lineage>
</organism>
<sequence length="267" mass="29636">TGLRGTRRQRKESRRGRGKSKKHQSSRRLITPKHRSSNALFKKYASDKGARTVSMRSASLQGDIGFSRTSPPGVSDKAKKKRDGNALYLYKTYLGGCSSVSRWTRTAEDANLKGSVESLHSKLNLLFPTSGSYNPRKWAIDMSALKNMSRRSCECERISTLAARRGKKAPVVPPAAGRRDKNSNDDDFIAAFDLAAVLPRGGGGGGVRRRAYDLTDLSKYIKHRYPTCCAISSRAPFVWVAALPPSAMQRHRKGNIENVYREFVGKK</sequence>
<dbReference type="Proteomes" id="UP000095280">
    <property type="component" value="Unplaced"/>
</dbReference>
<feature type="region of interest" description="Disordered" evidence="1">
    <location>
        <begin position="1"/>
        <end position="36"/>
    </location>
</feature>
<feature type="region of interest" description="Disordered" evidence="1">
    <location>
        <begin position="62"/>
        <end position="81"/>
    </location>
</feature>
<reference evidence="3" key="1">
    <citation type="submission" date="2016-11" db="UniProtKB">
        <authorList>
            <consortium name="WormBaseParasite"/>
        </authorList>
    </citation>
    <scope>IDENTIFICATION</scope>
</reference>
<evidence type="ECO:0000313" key="2">
    <source>
        <dbReference type="Proteomes" id="UP000095280"/>
    </source>
</evidence>